<dbReference type="PANTHER" id="PTHR20963:SF42">
    <property type="entry name" value="PHOSPHOGLYCERATE MUTASE-LIKE PROTEIN"/>
    <property type="match status" value="1"/>
</dbReference>
<keyword evidence="1" id="KW-0378">Hydrolase</keyword>
<dbReference type="STRING" id="2282107.A0A286UEH0"/>
<dbReference type="SUPFAM" id="SSF53254">
    <property type="entry name" value="Phosphoglycerate mutase-like"/>
    <property type="match status" value="1"/>
</dbReference>
<keyword evidence="3" id="KW-1133">Transmembrane helix</keyword>
<evidence type="ECO:0000313" key="5">
    <source>
        <dbReference type="Proteomes" id="UP000217199"/>
    </source>
</evidence>
<feature type="compositionally biased region" description="Basic and acidic residues" evidence="2">
    <location>
        <begin position="1"/>
        <end position="21"/>
    </location>
</feature>
<dbReference type="InParanoid" id="A0A286UEH0"/>
<organism evidence="4 5">
    <name type="scientific">Pyrrhoderma noxium</name>
    <dbReference type="NCBI Taxonomy" id="2282107"/>
    <lineage>
        <taxon>Eukaryota</taxon>
        <taxon>Fungi</taxon>
        <taxon>Dikarya</taxon>
        <taxon>Basidiomycota</taxon>
        <taxon>Agaricomycotina</taxon>
        <taxon>Agaricomycetes</taxon>
        <taxon>Hymenochaetales</taxon>
        <taxon>Hymenochaetaceae</taxon>
        <taxon>Pyrrhoderma</taxon>
    </lineage>
</organism>
<gene>
    <name evidence="4" type="ORF">PNOK_0643400</name>
</gene>
<keyword evidence="5" id="KW-1185">Reference proteome</keyword>
<keyword evidence="3" id="KW-0812">Transmembrane</keyword>
<feature type="transmembrane region" description="Helical" evidence="3">
    <location>
        <begin position="51"/>
        <end position="75"/>
    </location>
</feature>
<proteinExistence type="predicted"/>
<dbReference type="InterPro" id="IPR029033">
    <property type="entry name" value="His_PPase_superfam"/>
</dbReference>
<accession>A0A286UEH0</accession>
<dbReference type="InterPro" id="IPR000560">
    <property type="entry name" value="His_Pase_clade-2"/>
</dbReference>
<dbReference type="PANTHER" id="PTHR20963">
    <property type="entry name" value="MULTIPLE INOSITOL POLYPHOSPHATE PHOSPHATASE-RELATED"/>
    <property type="match status" value="1"/>
</dbReference>
<dbReference type="EMBL" id="NBII01000006">
    <property type="protein sequence ID" value="PAV17948.1"/>
    <property type="molecule type" value="Genomic_DNA"/>
</dbReference>
<evidence type="ECO:0000313" key="4">
    <source>
        <dbReference type="EMBL" id="PAV17948.1"/>
    </source>
</evidence>
<dbReference type="PROSITE" id="PS00616">
    <property type="entry name" value="HIS_ACID_PHOSPHAT_1"/>
    <property type="match status" value="1"/>
</dbReference>
<dbReference type="FunFam" id="3.40.50.1240:FF:000033">
    <property type="entry name" value="Chromosome 12, whole genome shotgun sequence"/>
    <property type="match status" value="1"/>
</dbReference>
<dbReference type="GO" id="GO:0003993">
    <property type="term" value="F:acid phosphatase activity"/>
    <property type="evidence" value="ECO:0007669"/>
    <property type="project" value="TreeGrafter"/>
</dbReference>
<dbReference type="AlphaFoldDB" id="A0A286UEH0"/>
<protein>
    <submittedName>
        <fullName evidence="4">Phosphoglycerate mutase</fullName>
    </submittedName>
</protein>
<dbReference type="Proteomes" id="UP000217199">
    <property type="component" value="Unassembled WGS sequence"/>
</dbReference>
<feature type="region of interest" description="Disordered" evidence="2">
    <location>
        <begin position="1"/>
        <end position="22"/>
    </location>
</feature>
<sequence length="621" mass="68552">MTHSSDTERTGKYEPIPHSDAEEQEALLRSQEVDVEQQGTARHAVGARFTFFHLVLAFFAGILLSSCTTAIFPALCSPFRSLSSSSDEVRVAAPSHVGSTERHNYPPASPTNGDISYFPTDVGYAGKTPTGAEPAVIATAPSYPIHSGAPVLVKPSTKEELNGSKNSGFDIFKYWGNLSPWYSIERGTFGVDSGPEAPEQCAITGLHFLHRHGARYPTAWASYGGPANFSGRLHESAAGWNGTGELSFMNDWTYKLGEEVLTPFGRQQLFDLGVSLRIKYGFLLKNFTETNALPVFRTESQDRMLHSALNFAVGFFGLPIEGKYLQSVTIEEKGYNNTLAPYKTCPNAGDRTKSDRAIPYIKEWASIYLKDAHARLQPQLKGYDLSIEDIYIFQQLCAYETVALGYSAFCGLFTEEEWEGFEYALDLYFWYDSAFGSPVSRVQGIGYIQELVARLTHTPIEVHNSSTNATLDDDPRMFPLDQSLYVDATHEVVVLNVITALNLTSFASTGPLPADHIPENRSFVSSQIAPFATNIQFQLLSCTALEGDQIRIIINDGVVPLTGIRGCPTQKDGMCPVSTFVEAQKEIIKETDWVYECHGDWSVPPGKEWNTTIGAPPPRDF</sequence>
<dbReference type="InterPro" id="IPR033379">
    <property type="entry name" value="Acid_Pase_AS"/>
</dbReference>
<dbReference type="Gene3D" id="3.40.50.1240">
    <property type="entry name" value="Phosphoglycerate mutase-like"/>
    <property type="match status" value="1"/>
</dbReference>
<keyword evidence="3" id="KW-0472">Membrane</keyword>
<evidence type="ECO:0000256" key="3">
    <source>
        <dbReference type="SAM" id="Phobius"/>
    </source>
</evidence>
<comment type="caution">
    <text evidence="4">The sequence shown here is derived from an EMBL/GenBank/DDBJ whole genome shotgun (WGS) entry which is preliminary data.</text>
</comment>
<dbReference type="OrthoDB" id="6509975at2759"/>
<evidence type="ECO:0000256" key="2">
    <source>
        <dbReference type="SAM" id="MobiDB-lite"/>
    </source>
</evidence>
<reference evidence="4 5" key="1">
    <citation type="journal article" date="2017" name="Mol. Ecol.">
        <title>Comparative and population genomic landscape of Phellinus noxius: A hypervariable fungus causing root rot in trees.</title>
        <authorList>
            <person name="Chung C.L."/>
            <person name="Lee T.J."/>
            <person name="Akiba M."/>
            <person name="Lee H.H."/>
            <person name="Kuo T.H."/>
            <person name="Liu D."/>
            <person name="Ke H.M."/>
            <person name="Yokoi T."/>
            <person name="Roa M.B."/>
            <person name="Lu M.J."/>
            <person name="Chang Y.Y."/>
            <person name="Ann P.J."/>
            <person name="Tsai J.N."/>
            <person name="Chen C.Y."/>
            <person name="Tzean S.S."/>
            <person name="Ota Y."/>
            <person name="Hattori T."/>
            <person name="Sahashi N."/>
            <person name="Liou R.F."/>
            <person name="Kikuchi T."/>
            <person name="Tsai I.J."/>
        </authorList>
    </citation>
    <scope>NUCLEOTIDE SEQUENCE [LARGE SCALE GENOMIC DNA]</scope>
    <source>
        <strain evidence="4 5">FFPRI411160</strain>
    </source>
</reference>
<dbReference type="Pfam" id="PF00328">
    <property type="entry name" value="His_Phos_2"/>
    <property type="match status" value="1"/>
</dbReference>
<evidence type="ECO:0000256" key="1">
    <source>
        <dbReference type="ARBA" id="ARBA00022801"/>
    </source>
</evidence>
<name>A0A286UEH0_9AGAM</name>
<dbReference type="CDD" id="cd07061">
    <property type="entry name" value="HP_HAP_like"/>
    <property type="match status" value="1"/>
</dbReference>